<dbReference type="OrthoDB" id="9797743at2"/>
<protein>
    <submittedName>
        <fullName evidence="7">Haloacid dehalogenase superfamily, subfamily IA, variant 3 with third motif having DD or ED/haloacid dehalogenase superfamily, subfamily IA, variant 1 with third motif having Dx(3-4)D or Dx(3-4)E</fullName>
    </submittedName>
</protein>
<proteinExistence type="inferred from homology"/>
<evidence type="ECO:0000256" key="3">
    <source>
        <dbReference type="ARBA" id="ARBA00022723"/>
    </source>
</evidence>
<dbReference type="Gene3D" id="3.40.50.1000">
    <property type="entry name" value="HAD superfamily/HAD-like"/>
    <property type="match status" value="1"/>
</dbReference>
<sequence length="215" mass="23832">MIKALVFDMDGVIIDSEPIQCEIAVAVMRSFGAEPSPSELYEFIGVTNQTMWPILKERHNIKASVEELLERQQEYKKKRFFQEPIEAIDGIGDLVKTAVAKGLKIALATSSPRYFAEHILKTTGLMPYFDVMVTADDITRSKPDPEIYLKAAQHLGIEPAACVAIEDAELGIQSAKSAGMRVIAFKNPNSGRQDTSKADFVVTSIRDIDLDKLDI</sequence>
<dbReference type="GO" id="GO:0016787">
    <property type="term" value="F:hydrolase activity"/>
    <property type="evidence" value="ECO:0007669"/>
    <property type="project" value="UniProtKB-KW"/>
</dbReference>
<dbReference type="Pfam" id="PF13419">
    <property type="entry name" value="HAD_2"/>
    <property type="match status" value="1"/>
</dbReference>
<comment type="cofactor">
    <cofactor evidence="1">
        <name>Mg(2+)</name>
        <dbReference type="ChEBI" id="CHEBI:18420"/>
    </cofactor>
</comment>
<evidence type="ECO:0000256" key="2">
    <source>
        <dbReference type="ARBA" id="ARBA00006171"/>
    </source>
</evidence>
<keyword evidence="6" id="KW-0119">Carbohydrate metabolism</keyword>
<dbReference type="Proteomes" id="UP000324781">
    <property type="component" value="Unassembled WGS sequence"/>
</dbReference>
<dbReference type="FunFam" id="3.40.50.1000:FF:000036">
    <property type="entry name" value="HAD family hydrolase"/>
    <property type="match status" value="1"/>
</dbReference>
<evidence type="ECO:0000256" key="5">
    <source>
        <dbReference type="ARBA" id="ARBA00022842"/>
    </source>
</evidence>
<evidence type="ECO:0000256" key="4">
    <source>
        <dbReference type="ARBA" id="ARBA00022801"/>
    </source>
</evidence>
<dbReference type="AlphaFoldDB" id="A0A1M6C8R3"/>
<organism evidence="7 8">
    <name type="scientific">Thermoclostridium caenicola</name>
    <dbReference type="NCBI Taxonomy" id="659425"/>
    <lineage>
        <taxon>Bacteria</taxon>
        <taxon>Bacillati</taxon>
        <taxon>Bacillota</taxon>
        <taxon>Clostridia</taxon>
        <taxon>Eubacteriales</taxon>
        <taxon>Oscillospiraceae</taxon>
        <taxon>Thermoclostridium</taxon>
    </lineage>
</organism>
<evidence type="ECO:0000256" key="1">
    <source>
        <dbReference type="ARBA" id="ARBA00001946"/>
    </source>
</evidence>
<dbReference type="PANTHER" id="PTHR46193:SF18">
    <property type="entry name" value="HEXITOL PHOSPHATASE B"/>
    <property type="match status" value="1"/>
</dbReference>
<name>A0A1M6C8R3_9FIRM</name>
<dbReference type="SUPFAM" id="SSF56784">
    <property type="entry name" value="HAD-like"/>
    <property type="match status" value="1"/>
</dbReference>
<evidence type="ECO:0000256" key="6">
    <source>
        <dbReference type="ARBA" id="ARBA00023277"/>
    </source>
</evidence>
<dbReference type="InterPro" id="IPR036412">
    <property type="entry name" value="HAD-like_sf"/>
</dbReference>
<dbReference type="InterPro" id="IPR051600">
    <property type="entry name" value="Beta-PGM-like"/>
</dbReference>
<reference evidence="7 8" key="1">
    <citation type="submission" date="2016-11" db="EMBL/GenBank/DDBJ databases">
        <authorList>
            <person name="Varghese N."/>
            <person name="Submissions S."/>
        </authorList>
    </citation>
    <scope>NUCLEOTIDE SEQUENCE [LARGE SCALE GENOMIC DNA]</scope>
    <source>
        <strain evidence="7 8">DSM 19027</strain>
    </source>
</reference>
<dbReference type="Gene3D" id="1.10.150.240">
    <property type="entry name" value="Putative phosphatase, domain 2"/>
    <property type="match status" value="1"/>
</dbReference>
<dbReference type="InterPro" id="IPR023214">
    <property type="entry name" value="HAD_sf"/>
</dbReference>
<dbReference type="CDD" id="cd16423">
    <property type="entry name" value="HAD_BPGM-like"/>
    <property type="match status" value="1"/>
</dbReference>
<dbReference type="EMBL" id="FQZP01000004">
    <property type="protein sequence ID" value="SHI57181.1"/>
    <property type="molecule type" value="Genomic_DNA"/>
</dbReference>
<dbReference type="InterPro" id="IPR041492">
    <property type="entry name" value="HAD_2"/>
</dbReference>
<dbReference type="SFLD" id="SFLDG01129">
    <property type="entry name" value="C1.5:_HAD__Beta-PGM__Phosphata"/>
    <property type="match status" value="1"/>
</dbReference>
<dbReference type="InterPro" id="IPR023198">
    <property type="entry name" value="PGP-like_dom2"/>
</dbReference>
<dbReference type="SFLD" id="SFLDG01135">
    <property type="entry name" value="C1.5.6:_HAD__Beta-PGM__Phospha"/>
    <property type="match status" value="1"/>
</dbReference>
<keyword evidence="5" id="KW-0460">Magnesium</keyword>
<dbReference type="GO" id="GO:0046872">
    <property type="term" value="F:metal ion binding"/>
    <property type="evidence" value="ECO:0007669"/>
    <property type="project" value="UniProtKB-KW"/>
</dbReference>
<keyword evidence="4" id="KW-0378">Hydrolase</keyword>
<keyword evidence="8" id="KW-1185">Reference proteome</keyword>
<comment type="similarity">
    <text evidence="2">Belongs to the HAD-like hydrolase superfamily. CbbY/CbbZ/Gph/YieH family.</text>
</comment>
<keyword evidence="3" id="KW-0479">Metal-binding</keyword>
<accession>A0A1M6C8R3</accession>
<dbReference type="PRINTS" id="PR00413">
    <property type="entry name" value="HADHALOGNASE"/>
</dbReference>
<dbReference type="PANTHER" id="PTHR46193">
    <property type="entry name" value="6-PHOSPHOGLUCONATE PHOSPHATASE"/>
    <property type="match status" value="1"/>
</dbReference>
<evidence type="ECO:0000313" key="8">
    <source>
        <dbReference type="Proteomes" id="UP000324781"/>
    </source>
</evidence>
<gene>
    <name evidence="7" type="ORF">SAMN05444373_100482</name>
</gene>
<dbReference type="NCBIfam" id="TIGR01549">
    <property type="entry name" value="HAD-SF-IA-v1"/>
    <property type="match status" value="1"/>
</dbReference>
<dbReference type="NCBIfam" id="TIGR01509">
    <property type="entry name" value="HAD-SF-IA-v3"/>
    <property type="match status" value="1"/>
</dbReference>
<dbReference type="RefSeq" id="WP_149677748.1">
    <property type="nucleotide sequence ID" value="NZ_DAONMB010000088.1"/>
</dbReference>
<evidence type="ECO:0000313" key="7">
    <source>
        <dbReference type="EMBL" id="SHI57181.1"/>
    </source>
</evidence>
<dbReference type="InterPro" id="IPR006439">
    <property type="entry name" value="HAD-SF_hydro_IA"/>
</dbReference>
<dbReference type="SFLD" id="SFLDS00003">
    <property type="entry name" value="Haloacid_Dehalogenase"/>
    <property type="match status" value="1"/>
</dbReference>